<dbReference type="PANTHER" id="PTHR38603:SF1">
    <property type="entry name" value="CHAPERONE NAPD"/>
    <property type="match status" value="1"/>
</dbReference>
<reference evidence="6" key="1">
    <citation type="submission" date="2021-06" db="EMBL/GenBank/DDBJ databases">
        <title>Vibrio nov. sp., novel gut bacterium isolated from Yellow Sea oyster.</title>
        <authorList>
            <person name="Muhammad N."/>
            <person name="Nguyen T.H."/>
            <person name="Lee Y.-J."/>
            <person name="Ko J."/>
            <person name="Kim S.-G."/>
        </authorList>
    </citation>
    <scope>NUCLEOTIDE SEQUENCE</scope>
    <source>
        <strain evidence="6">OG9-811</strain>
    </source>
</reference>
<comment type="subunit">
    <text evidence="4">Interacts with the cytoplasmic NapA precursor.</text>
</comment>
<evidence type="ECO:0000256" key="1">
    <source>
        <dbReference type="ARBA" id="ARBA00004496"/>
    </source>
</evidence>
<dbReference type="Pfam" id="PF03927">
    <property type="entry name" value="NapD"/>
    <property type="match status" value="1"/>
</dbReference>
<dbReference type="AlphaFoldDB" id="A0A975U9F2"/>
<organism evidence="6 7">
    <name type="scientific">Vibrio ostreae</name>
    <dbReference type="NCBI Taxonomy" id="2841925"/>
    <lineage>
        <taxon>Bacteria</taxon>
        <taxon>Pseudomonadati</taxon>
        <taxon>Pseudomonadota</taxon>
        <taxon>Gammaproteobacteria</taxon>
        <taxon>Vibrionales</taxon>
        <taxon>Vibrionaceae</taxon>
        <taxon>Vibrio</taxon>
    </lineage>
</organism>
<evidence type="ECO:0000313" key="6">
    <source>
        <dbReference type="EMBL" id="QXO16349.1"/>
    </source>
</evidence>
<dbReference type="Gene3D" id="3.30.70.920">
    <property type="match status" value="1"/>
</dbReference>
<keyword evidence="3 4" id="KW-0143">Chaperone</keyword>
<evidence type="ECO:0000256" key="2">
    <source>
        <dbReference type="ARBA" id="ARBA00022490"/>
    </source>
</evidence>
<feature type="region of interest" description="Disordered" evidence="5">
    <location>
        <begin position="87"/>
        <end position="106"/>
    </location>
</feature>
<dbReference type="GO" id="GO:0051224">
    <property type="term" value="P:negative regulation of protein transport"/>
    <property type="evidence" value="ECO:0007669"/>
    <property type="project" value="UniProtKB-UniRule"/>
</dbReference>
<name>A0A975U9F2_9VIBR</name>
<dbReference type="GO" id="GO:0005737">
    <property type="term" value="C:cytoplasm"/>
    <property type="evidence" value="ECO:0007669"/>
    <property type="project" value="UniProtKB-SubCell"/>
</dbReference>
<comment type="similarity">
    <text evidence="4">Belongs to the NapD family.</text>
</comment>
<dbReference type="EMBL" id="CP076642">
    <property type="protein sequence ID" value="QXO16349.1"/>
    <property type="molecule type" value="Genomic_DNA"/>
</dbReference>
<evidence type="ECO:0000256" key="3">
    <source>
        <dbReference type="ARBA" id="ARBA00023186"/>
    </source>
</evidence>
<evidence type="ECO:0000256" key="5">
    <source>
        <dbReference type="SAM" id="MobiDB-lite"/>
    </source>
</evidence>
<evidence type="ECO:0000313" key="7">
    <source>
        <dbReference type="Proteomes" id="UP000694232"/>
    </source>
</evidence>
<accession>A0A975U9F2</accession>
<dbReference type="HAMAP" id="MF_02200">
    <property type="entry name" value="NapD"/>
    <property type="match status" value="1"/>
</dbReference>
<keyword evidence="2 4" id="KW-0963">Cytoplasm</keyword>
<comment type="function">
    <text evidence="4">Chaperone for NapA, the catalytic subunit of the periplasmic nitrate reductase. It binds directly and specifically to the twin-arginine signal peptide of NapA, preventing premature interaction with the Tat translocase and premature export.</text>
</comment>
<dbReference type="GO" id="GO:0005048">
    <property type="term" value="F:signal sequence binding"/>
    <property type="evidence" value="ECO:0007669"/>
    <property type="project" value="UniProtKB-UniRule"/>
</dbReference>
<dbReference type="InterPro" id="IPR005623">
    <property type="entry name" value="Chaperone_NapD_NO3_reduct"/>
</dbReference>
<evidence type="ECO:0000256" key="4">
    <source>
        <dbReference type="HAMAP-Rule" id="MF_02200"/>
    </source>
</evidence>
<protein>
    <recommendedName>
        <fullName evidence="4">Chaperone NapD</fullName>
    </recommendedName>
    <alternativeName>
        <fullName evidence="4">NapA signal peptide-binding chaperone NapD</fullName>
    </alternativeName>
</protein>
<gene>
    <name evidence="4" type="primary">napD</name>
    <name evidence="6" type="ORF">KNV97_02230</name>
</gene>
<dbReference type="RefSeq" id="WP_136487692.1">
    <property type="nucleotide sequence ID" value="NZ_CP076642.1"/>
</dbReference>
<keyword evidence="7" id="KW-1185">Reference proteome</keyword>
<dbReference type="PANTHER" id="PTHR38603">
    <property type="entry name" value="CHAPERONE NAPD"/>
    <property type="match status" value="1"/>
</dbReference>
<dbReference type="KEGG" id="vos:KNV97_02230"/>
<sequence length="106" mass="11651">MSLNEVHISSLVVHTHPQHLASVKTAIEQFDNAEIYGDSPEGKIVVVLETENQGFVTDTIDAINNLPNVLSAVLVYHQIETDLDALDQSSFTTESEQPQSQFEGDV</sequence>
<proteinExistence type="inferred from homology"/>
<comment type="subcellular location">
    <subcellularLocation>
        <location evidence="1 4">Cytoplasm</location>
    </subcellularLocation>
</comment>
<dbReference type="Proteomes" id="UP000694232">
    <property type="component" value="Chromosome 2"/>
</dbReference>